<dbReference type="CDD" id="cd11304">
    <property type="entry name" value="Cadherin_repeat"/>
    <property type="match status" value="6"/>
</dbReference>
<keyword evidence="7" id="KW-0812">Transmembrane</keyword>
<evidence type="ECO:0000313" key="10">
    <source>
        <dbReference type="RefSeq" id="XP_025063164.1"/>
    </source>
</evidence>
<dbReference type="GO" id="GO:0044331">
    <property type="term" value="P:cell-cell adhesion mediated by cadherin"/>
    <property type="evidence" value="ECO:0007669"/>
    <property type="project" value="TreeGrafter"/>
</dbReference>
<feature type="compositionally biased region" description="Basic and acidic residues" evidence="6">
    <location>
        <begin position="882"/>
        <end position="905"/>
    </location>
</feature>
<dbReference type="RefSeq" id="XP_025063164.1">
    <property type="nucleotide sequence ID" value="XM_025207379.1"/>
</dbReference>
<evidence type="ECO:0000313" key="9">
    <source>
        <dbReference type="Proteomes" id="UP000189705"/>
    </source>
</evidence>
<feature type="domain" description="Cadherin" evidence="8">
    <location>
        <begin position="198"/>
        <end position="294"/>
    </location>
</feature>
<dbReference type="GO" id="GO:0007156">
    <property type="term" value="P:homophilic cell adhesion via plasma membrane adhesion molecules"/>
    <property type="evidence" value="ECO:0007669"/>
    <property type="project" value="InterPro"/>
</dbReference>
<dbReference type="InterPro" id="IPR015919">
    <property type="entry name" value="Cadherin-like_sf"/>
</dbReference>
<dbReference type="GO" id="GO:0016342">
    <property type="term" value="C:catenin complex"/>
    <property type="evidence" value="ECO:0007669"/>
    <property type="project" value="TreeGrafter"/>
</dbReference>
<dbReference type="InterPro" id="IPR039808">
    <property type="entry name" value="Cadherin"/>
</dbReference>
<comment type="subcellular location">
    <subcellularLocation>
        <location evidence="1">Membrane</location>
    </subcellularLocation>
</comment>
<dbReference type="GO" id="GO:0016477">
    <property type="term" value="P:cell migration"/>
    <property type="evidence" value="ECO:0007669"/>
    <property type="project" value="TreeGrafter"/>
</dbReference>
<feature type="domain" description="Cadherin" evidence="8">
    <location>
        <begin position="404"/>
        <end position="518"/>
    </location>
</feature>
<dbReference type="Gene3D" id="2.60.40.60">
    <property type="entry name" value="Cadherins"/>
    <property type="match status" value="6"/>
</dbReference>
<feature type="domain" description="Cadherin" evidence="8">
    <location>
        <begin position="519"/>
        <end position="623"/>
    </location>
</feature>
<evidence type="ECO:0000259" key="8">
    <source>
        <dbReference type="PROSITE" id="PS50268"/>
    </source>
</evidence>
<dbReference type="AlphaFoldDB" id="A0A3Q0GTQ8"/>
<dbReference type="PRINTS" id="PR00205">
    <property type="entry name" value="CADHERIN"/>
</dbReference>
<dbReference type="FunFam" id="2.60.40.60:FF:000231">
    <property type="entry name" value="Cadherin related family member 3"/>
    <property type="match status" value="1"/>
</dbReference>
<dbReference type="Proteomes" id="UP000189705">
    <property type="component" value="Unplaced"/>
</dbReference>
<feature type="transmembrane region" description="Helical" evidence="7">
    <location>
        <begin position="765"/>
        <end position="790"/>
    </location>
</feature>
<feature type="domain" description="Cadherin" evidence="8">
    <location>
        <begin position="624"/>
        <end position="750"/>
    </location>
</feature>
<dbReference type="InterPro" id="IPR020894">
    <property type="entry name" value="Cadherin_CS"/>
</dbReference>
<dbReference type="GO" id="GO:0034332">
    <property type="term" value="P:adherens junction organization"/>
    <property type="evidence" value="ECO:0007669"/>
    <property type="project" value="TreeGrafter"/>
</dbReference>
<feature type="region of interest" description="Disordered" evidence="6">
    <location>
        <begin position="876"/>
        <end position="949"/>
    </location>
</feature>
<dbReference type="STRING" id="38654.A0A3Q0GTQ8"/>
<accession>A0A3Q0GTQ8</accession>
<feature type="region of interest" description="Disordered" evidence="6">
    <location>
        <begin position="1"/>
        <end position="40"/>
    </location>
</feature>
<dbReference type="PROSITE" id="PS50268">
    <property type="entry name" value="CADHERIN_2"/>
    <property type="match status" value="6"/>
</dbReference>
<dbReference type="GO" id="GO:0005509">
    <property type="term" value="F:calcium ion binding"/>
    <property type="evidence" value="ECO:0007669"/>
    <property type="project" value="UniProtKB-UniRule"/>
</dbReference>
<dbReference type="CTD" id="222256"/>
<feature type="domain" description="Cadherin" evidence="8">
    <location>
        <begin position="295"/>
        <end position="403"/>
    </location>
</feature>
<keyword evidence="3 5" id="KW-0106">Calcium</keyword>
<dbReference type="GO" id="GO:0008013">
    <property type="term" value="F:beta-catenin binding"/>
    <property type="evidence" value="ECO:0007669"/>
    <property type="project" value="TreeGrafter"/>
</dbReference>
<keyword evidence="7" id="KW-1133">Transmembrane helix</keyword>
<dbReference type="SUPFAM" id="SSF49313">
    <property type="entry name" value="Cadherin-like"/>
    <property type="match status" value="5"/>
</dbReference>
<feature type="compositionally biased region" description="Polar residues" evidence="6">
    <location>
        <begin position="917"/>
        <end position="926"/>
    </location>
</feature>
<keyword evidence="9" id="KW-1185">Reference proteome</keyword>
<proteinExistence type="predicted"/>
<dbReference type="SMART" id="SM00112">
    <property type="entry name" value="CA"/>
    <property type="match status" value="6"/>
</dbReference>
<dbReference type="PANTHER" id="PTHR24027">
    <property type="entry name" value="CADHERIN-23"/>
    <property type="match status" value="1"/>
</dbReference>
<dbReference type="PROSITE" id="PS00232">
    <property type="entry name" value="CADHERIN_1"/>
    <property type="match status" value="1"/>
</dbReference>
<dbReference type="GO" id="GO:0016339">
    <property type="term" value="P:calcium-dependent cell-cell adhesion via plasma membrane cell adhesion molecules"/>
    <property type="evidence" value="ECO:0007669"/>
    <property type="project" value="TreeGrafter"/>
</dbReference>
<sequence>MAPNSSEGLPIPHQQHSRRTGLNMFSPDARDESGAASQTNEKVAWDTLWKNVVEERIEEGVQKGTAGDCGKVENMKGGSTLSLENLPATGNITENSPANALVYVFSVKLSPSCAEVAVGYPIIINSNPLTDAFQIVPESKLVYRVVTTENPILDYETMPHLFDLQIYVMDTAGATDLQTLTVKIEDVNEPPMFQGNMATQSIMIYILEGSGAGNIYQIEAIDPERKELKYSLTPASDLFIVSNSGTISTTRQFDYEKDQHSYFLNITATDNLGLKTTGTVIVNIININDEAPYFTMKQISYTIPEEQRPGTIVAHITAKDPDDEGFISRLTYSISPPNEYFSINPLTGVIQVAKRIDREASTFQLHPRISLLIHVEDSPRGGQMNETEITIIIEDINDNPPECKQYTFSSKIPETATPGTLLFALRDYCYDNDVEPPNNKFNFTGLSGLGSNTFTLDPVGSGIVVVTRDLNFENPANQAMKDEYSLTVVVQDIAWPNYANNIYIYIKILPVNEFLPVFDSSSYVFNVPEITPATSKIGKVSATDKDLPFAGITYSIVGGGGTFGYTNIFWIDPEKGDMKIIATLDYETTQRYILTVQASDSEKTATVSVTVNVLEVNDEKPVCTPNSYSLAVPVDLAVGTNIEGFSILCHDPDSSPRSFRYFINSGNINNHFTFSPSAGSNSSRLILVSRFDYENGLDTTWAYSLRIYVTDDNLLSGSDRATVHVETGTVTLSIKVIPNPATLLPATPGFTLLIRRENTFSASAWYVPFVICLGSMLLLGVLGYLTFLLAKYIRTNCPPKPKADKHMLTKTPEKKNPKKEIVLEMTKLNTVFDGEARDPVTGKMYEFNSKSGARRWKDTKVLTETKITDPVVQVISSATAKGGEEKDGTGTPSKKEAGVDEKAPEVENMAAKPTEGMTDTSGQGNLKLQEPKERALSRGSLLTVPPQRSPVLFPKIYPPIAAKISLKQ</sequence>
<evidence type="ECO:0000256" key="2">
    <source>
        <dbReference type="ARBA" id="ARBA00022737"/>
    </source>
</evidence>
<dbReference type="GO" id="GO:0045296">
    <property type="term" value="F:cadherin binding"/>
    <property type="evidence" value="ECO:0007669"/>
    <property type="project" value="TreeGrafter"/>
</dbReference>
<keyword evidence="2" id="KW-0677">Repeat</keyword>
<evidence type="ECO:0000256" key="3">
    <source>
        <dbReference type="ARBA" id="ARBA00022837"/>
    </source>
</evidence>
<reference evidence="10" key="1">
    <citation type="submission" date="2025-08" db="UniProtKB">
        <authorList>
            <consortium name="RefSeq"/>
        </authorList>
    </citation>
    <scope>IDENTIFICATION</scope>
</reference>
<dbReference type="Pfam" id="PF00028">
    <property type="entry name" value="Cadherin"/>
    <property type="match status" value="2"/>
</dbReference>
<dbReference type="FunFam" id="2.60.40.60:FF:000250">
    <property type="entry name" value="Cadherin related family member 3"/>
    <property type="match status" value="1"/>
</dbReference>
<dbReference type="GeneID" id="102386431"/>
<protein>
    <submittedName>
        <fullName evidence="10">Cadherin-related family member 3</fullName>
    </submittedName>
</protein>
<dbReference type="KEGG" id="asn:102386431"/>
<organism evidence="9 10">
    <name type="scientific">Alligator sinensis</name>
    <name type="common">Chinese alligator</name>
    <dbReference type="NCBI Taxonomy" id="38654"/>
    <lineage>
        <taxon>Eukaryota</taxon>
        <taxon>Metazoa</taxon>
        <taxon>Chordata</taxon>
        <taxon>Craniata</taxon>
        <taxon>Vertebrata</taxon>
        <taxon>Euteleostomi</taxon>
        <taxon>Archelosauria</taxon>
        <taxon>Archosauria</taxon>
        <taxon>Crocodylia</taxon>
        <taxon>Alligatoridae</taxon>
        <taxon>Alligatorinae</taxon>
        <taxon>Alligator</taxon>
    </lineage>
</organism>
<evidence type="ECO:0000256" key="7">
    <source>
        <dbReference type="SAM" id="Phobius"/>
    </source>
</evidence>
<dbReference type="GO" id="GO:0007043">
    <property type="term" value="P:cell-cell junction assembly"/>
    <property type="evidence" value="ECO:0007669"/>
    <property type="project" value="TreeGrafter"/>
</dbReference>
<keyword evidence="4 7" id="KW-0472">Membrane</keyword>
<dbReference type="GO" id="GO:0005912">
    <property type="term" value="C:adherens junction"/>
    <property type="evidence" value="ECO:0007669"/>
    <property type="project" value="TreeGrafter"/>
</dbReference>
<dbReference type="InParanoid" id="A0A3Q0GTQ8"/>
<dbReference type="PANTHER" id="PTHR24027:SF439">
    <property type="entry name" value="CADHERIN-RELATED FAMILY MEMBER 3"/>
    <property type="match status" value="1"/>
</dbReference>
<feature type="domain" description="Cadherin" evidence="8">
    <location>
        <begin position="84"/>
        <end position="193"/>
    </location>
</feature>
<dbReference type="InterPro" id="IPR002126">
    <property type="entry name" value="Cadherin-like_dom"/>
</dbReference>
<evidence type="ECO:0000256" key="4">
    <source>
        <dbReference type="ARBA" id="ARBA00023136"/>
    </source>
</evidence>
<gene>
    <name evidence="10" type="primary">CDHR3</name>
</gene>
<evidence type="ECO:0000256" key="6">
    <source>
        <dbReference type="SAM" id="MobiDB-lite"/>
    </source>
</evidence>
<evidence type="ECO:0000256" key="5">
    <source>
        <dbReference type="PROSITE-ProRule" id="PRU00043"/>
    </source>
</evidence>
<evidence type="ECO:0000256" key="1">
    <source>
        <dbReference type="ARBA" id="ARBA00004370"/>
    </source>
</evidence>
<dbReference type="GO" id="GO:0000902">
    <property type="term" value="P:cell morphogenesis"/>
    <property type="evidence" value="ECO:0007669"/>
    <property type="project" value="TreeGrafter"/>
</dbReference>
<name>A0A3Q0GTQ8_ALLSI</name>